<feature type="domain" description="HTH gntR-type" evidence="4">
    <location>
        <begin position="34"/>
        <end position="104"/>
    </location>
</feature>
<organism evidence="5 6">
    <name type="scientific">Yinghuangia aomiensis</name>
    <dbReference type="NCBI Taxonomy" id="676205"/>
    <lineage>
        <taxon>Bacteria</taxon>
        <taxon>Bacillati</taxon>
        <taxon>Actinomycetota</taxon>
        <taxon>Actinomycetes</taxon>
        <taxon>Kitasatosporales</taxon>
        <taxon>Streptomycetaceae</taxon>
        <taxon>Yinghuangia</taxon>
    </lineage>
</organism>
<dbReference type="InterPro" id="IPR000524">
    <property type="entry name" value="Tscrpt_reg_HTH_GntR"/>
</dbReference>
<accession>A0ABP9HVA3</accession>
<evidence type="ECO:0000313" key="5">
    <source>
        <dbReference type="EMBL" id="GAA4979657.1"/>
    </source>
</evidence>
<evidence type="ECO:0000259" key="4">
    <source>
        <dbReference type="PROSITE" id="PS50949"/>
    </source>
</evidence>
<keyword evidence="1" id="KW-0805">Transcription regulation</keyword>
<dbReference type="CDD" id="cd07377">
    <property type="entry name" value="WHTH_GntR"/>
    <property type="match status" value="1"/>
</dbReference>
<reference evidence="6" key="1">
    <citation type="journal article" date="2019" name="Int. J. Syst. Evol. Microbiol.">
        <title>The Global Catalogue of Microorganisms (GCM) 10K type strain sequencing project: providing services to taxonomists for standard genome sequencing and annotation.</title>
        <authorList>
            <consortium name="The Broad Institute Genomics Platform"/>
            <consortium name="The Broad Institute Genome Sequencing Center for Infectious Disease"/>
            <person name="Wu L."/>
            <person name="Ma J."/>
        </authorList>
    </citation>
    <scope>NUCLEOTIDE SEQUENCE [LARGE SCALE GENOMIC DNA]</scope>
    <source>
        <strain evidence="6">JCM 17986</strain>
    </source>
</reference>
<dbReference type="Pfam" id="PF07729">
    <property type="entry name" value="FCD"/>
    <property type="match status" value="1"/>
</dbReference>
<keyword evidence="6" id="KW-1185">Reference proteome</keyword>
<dbReference type="EMBL" id="BAABHS010000021">
    <property type="protein sequence ID" value="GAA4979657.1"/>
    <property type="molecule type" value="Genomic_DNA"/>
</dbReference>
<dbReference type="Pfam" id="PF00392">
    <property type="entry name" value="GntR"/>
    <property type="match status" value="1"/>
</dbReference>
<dbReference type="InterPro" id="IPR011711">
    <property type="entry name" value="GntR_C"/>
</dbReference>
<dbReference type="PANTHER" id="PTHR43537">
    <property type="entry name" value="TRANSCRIPTIONAL REGULATOR, GNTR FAMILY"/>
    <property type="match status" value="1"/>
</dbReference>
<protein>
    <submittedName>
        <fullName evidence="5">GntR family transcriptional regulator</fullName>
    </submittedName>
</protein>
<dbReference type="PRINTS" id="PR00035">
    <property type="entry name" value="HTHGNTR"/>
</dbReference>
<evidence type="ECO:0000256" key="2">
    <source>
        <dbReference type="ARBA" id="ARBA00023125"/>
    </source>
</evidence>
<dbReference type="InterPro" id="IPR036390">
    <property type="entry name" value="WH_DNA-bd_sf"/>
</dbReference>
<dbReference type="Proteomes" id="UP001500466">
    <property type="component" value="Unassembled WGS sequence"/>
</dbReference>
<sequence length="257" mass="27258">MPTDAGERASESASAFEGWSDPTADAVLRPVRAGNAFEETVERLMAAIKLGVVPPGGRFPAERDLAARLGVSRITLREALRALQQAGHVEVRRGRFGGTFVTGPLPAPEPGEARRRAEDMGPALDDALTFRQVLEVGAVQVLAARGLTDAQRELLLARLTAVDTAAPEDYRRLDTAFHLTLAELAGSSSLTAAAADVRMRLNDLLNAIPVLDRNIAHSAVQHQAIVEAVLAGDPDAARLATIEHLEGTAALLRGFLA</sequence>
<dbReference type="PROSITE" id="PS50949">
    <property type="entry name" value="HTH_GNTR"/>
    <property type="match status" value="1"/>
</dbReference>
<dbReference type="PANTHER" id="PTHR43537:SF24">
    <property type="entry name" value="GLUCONATE OPERON TRANSCRIPTIONAL REPRESSOR"/>
    <property type="match status" value="1"/>
</dbReference>
<comment type="caution">
    <text evidence="5">The sequence shown here is derived from an EMBL/GenBank/DDBJ whole genome shotgun (WGS) entry which is preliminary data.</text>
</comment>
<keyword evidence="3" id="KW-0804">Transcription</keyword>
<dbReference type="RefSeq" id="WP_425585111.1">
    <property type="nucleotide sequence ID" value="NZ_BAABHS010000021.1"/>
</dbReference>
<name>A0ABP9HVA3_9ACTN</name>
<dbReference type="Gene3D" id="1.20.120.530">
    <property type="entry name" value="GntR ligand-binding domain-like"/>
    <property type="match status" value="1"/>
</dbReference>
<gene>
    <name evidence="5" type="ORF">GCM10023205_55410</name>
</gene>
<dbReference type="SMART" id="SM00345">
    <property type="entry name" value="HTH_GNTR"/>
    <property type="match status" value="1"/>
</dbReference>
<dbReference type="InterPro" id="IPR036388">
    <property type="entry name" value="WH-like_DNA-bd_sf"/>
</dbReference>
<dbReference type="Gene3D" id="1.10.10.10">
    <property type="entry name" value="Winged helix-like DNA-binding domain superfamily/Winged helix DNA-binding domain"/>
    <property type="match status" value="1"/>
</dbReference>
<evidence type="ECO:0000256" key="1">
    <source>
        <dbReference type="ARBA" id="ARBA00023015"/>
    </source>
</evidence>
<dbReference type="SUPFAM" id="SSF46785">
    <property type="entry name" value="Winged helix' DNA-binding domain"/>
    <property type="match status" value="1"/>
</dbReference>
<dbReference type="SMART" id="SM00895">
    <property type="entry name" value="FCD"/>
    <property type="match status" value="1"/>
</dbReference>
<evidence type="ECO:0000313" key="6">
    <source>
        <dbReference type="Proteomes" id="UP001500466"/>
    </source>
</evidence>
<keyword evidence="2" id="KW-0238">DNA-binding</keyword>
<evidence type="ECO:0000256" key="3">
    <source>
        <dbReference type="ARBA" id="ARBA00023163"/>
    </source>
</evidence>
<dbReference type="InterPro" id="IPR008920">
    <property type="entry name" value="TF_FadR/GntR_C"/>
</dbReference>
<proteinExistence type="predicted"/>
<dbReference type="SUPFAM" id="SSF48008">
    <property type="entry name" value="GntR ligand-binding domain-like"/>
    <property type="match status" value="1"/>
</dbReference>